<reference evidence="2" key="1">
    <citation type="submission" date="2022-10" db="EMBL/GenBank/DDBJ databases">
        <title>Genome assembly of Pristionchus species.</title>
        <authorList>
            <person name="Yoshida K."/>
            <person name="Sommer R.J."/>
        </authorList>
    </citation>
    <scope>NUCLEOTIDE SEQUENCE [LARGE SCALE GENOMIC DNA]</scope>
    <source>
        <strain evidence="2">RS5460</strain>
    </source>
</reference>
<evidence type="ECO:0000313" key="2">
    <source>
        <dbReference type="Proteomes" id="UP001328107"/>
    </source>
</evidence>
<feature type="non-terminal residue" evidence="1">
    <location>
        <position position="1"/>
    </location>
</feature>
<name>A0AAN5CRQ1_9BILA</name>
<accession>A0AAN5CRQ1</accession>
<evidence type="ECO:0000313" key="1">
    <source>
        <dbReference type="EMBL" id="GMR49134.1"/>
    </source>
</evidence>
<protein>
    <submittedName>
        <fullName evidence="1">Uncharacterized protein</fullName>
    </submittedName>
</protein>
<dbReference type="AlphaFoldDB" id="A0AAN5CRQ1"/>
<dbReference type="EMBL" id="BTRK01000004">
    <property type="protein sequence ID" value="GMR49134.1"/>
    <property type="molecule type" value="Genomic_DNA"/>
</dbReference>
<dbReference type="Proteomes" id="UP001328107">
    <property type="component" value="Unassembled WGS sequence"/>
</dbReference>
<organism evidence="1 2">
    <name type="scientific">Pristionchus mayeri</name>
    <dbReference type="NCBI Taxonomy" id="1317129"/>
    <lineage>
        <taxon>Eukaryota</taxon>
        <taxon>Metazoa</taxon>
        <taxon>Ecdysozoa</taxon>
        <taxon>Nematoda</taxon>
        <taxon>Chromadorea</taxon>
        <taxon>Rhabditida</taxon>
        <taxon>Rhabditina</taxon>
        <taxon>Diplogasteromorpha</taxon>
        <taxon>Diplogasteroidea</taxon>
        <taxon>Neodiplogasteridae</taxon>
        <taxon>Pristionchus</taxon>
    </lineage>
</organism>
<proteinExistence type="predicted"/>
<gene>
    <name evidence="1" type="ORF">PMAYCL1PPCAC_19329</name>
</gene>
<keyword evidence="2" id="KW-1185">Reference proteome</keyword>
<comment type="caution">
    <text evidence="1">The sequence shown here is derived from an EMBL/GenBank/DDBJ whole genome shotgun (WGS) entry which is preliminary data.</text>
</comment>
<sequence length="161" mass="18341">RLCDDPSTDGFEYNSKEYLEEVKSRSFEEITFKGIHRGKQILIAPGIRFAVEKMCGGSMIAIVVPMPVLPSRTPKFARDSSPFVYFVCGRRLFAVDLDKCLFLQPVRFQEHMMTYSLAGVHEGVVSVAAGHEGRWCFIRAKLPEDYYEIYATDESLTRTEV</sequence>